<dbReference type="Proteomes" id="UP001231189">
    <property type="component" value="Unassembled WGS sequence"/>
</dbReference>
<evidence type="ECO:0000313" key="2">
    <source>
        <dbReference type="EMBL" id="KAK1692102.1"/>
    </source>
</evidence>
<dbReference type="AlphaFoldDB" id="A0AAD8X2Q0"/>
<feature type="region of interest" description="Disordered" evidence="1">
    <location>
        <begin position="144"/>
        <end position="167"/>
    </location>
</feature>
<feature type="region of interest" description="Disordered" evidence="1">
    <location>
        <begin position="1"/>
        <end position="110"/>
    </location>
</feature>
<dbReference type="GO" id="GO:0071108">
    <property type="term" value="P:protein K48-linked deubiquitination"/>
    <property type="evidence" value="ECO:0007669"/>
    <property type="project" value="TreeGrafter"/>
</dbReference>
<evidence type="ECO:0000313" key="3">
    <source>
        <dbReference type="Proteomes" id="UP001231189"/>
    </source>
</evidence>
<dbReference type="GO" id="GO:0005634">
    <property type="term" value="C:nucleus"/>
    <property type="evidence" value="ECO:0007669"/>
    <property type="project" value="TreeGrafter"/>
</dbReference>
<dbReference type="EMBL" id="JAUUTY010000001">
    <property type="protein sequence ID" value="KAK1692102.1"/>
    <property type="molecule type" value="Genomic_DNA"/>
</dbReference>
<dbReference type="InterPro" id="IPR042467">
    <property type="entry name" value="Peptidase_C65_otubain_sub2"/>
</dbReference>
<dbReference type="PANTHER" id="PTHR12931">
    <property type="entry name" value="UBIQUITIN THIOLESTERASE PROTEIN OTUB"/>
    <property type="match status" value="1"/>
</dbReference>
<dbReference type="SUPFAM" id="SSF54001">
    <property type="entry name" value="Cysteine proteinases"/>
    <property type="match status" value="1"/>
</dbReference>
<comment type="caution">
    <text evidence="2">The sequence shown here is derived from an EMBL/GenBank/DDBJ whole genome shotgun (WGS) entry which is preliminary data.</text>
</comment>
<dbReference type="GO" id="GO:0004843">
    <property type="term" value="F:cysteine-type deubiquitinase activity"/>
    <property type="evidence" value="ECO:0007669"/>
    <property type="project" value="TreeGrafter"/>
</dbReference>
<organism evidence="2 3">
    <name type="scientific">Lolium multiflorum</name>
    <name type="common">Italian ryegrass</name>
    <name type="synonym">Lolium perenne subsp. multiflorum</name>
    <dbReference type="NCBI Taxonomy" id="4521"/>
    <lineage>
        <taxon>Eukaryota</taxon>
        <taxon>Viridiplantae</taxon>
        <taxon>Streptophyta</taxon>
        <taxon>Embryophyta</taxon>
        <taxon>Tracheophyta</taxon>
        <taxon>Spermatophyta</taxon>
        <taxon>Magnoliopsida</taxon>
        <taxon>Liliopsida</taxon>
        <taxon>Poales</taxon>
        <taxon>Poaceae</taxon>
        <taxon>BOP clade</taxon>
        <taxon>Pooideae</taxon>
        <taxon>Poodae</taxon>
        <taxon>Poeae</taxon>
        <taxon>Poeae Chloroplast Group 2 (Poeae type)</taxon>
        <taxon>Loliodinae</taxon>
        <taxon>Loliinae</taxon>
        <taxon>Lolium</taxon>
    </lineage>
</organism>
<feature type="compositionally biased region" description="Low complexity" evidence="1">
    <location>
        <begin position="98"/>
        <end position="110"/>
    </location>
</feature>
<name>A0AAD8X2Q0_LOLMU</name>
<dbReference type="Gene3D" id="1.20.1300.20">
    <property type="entry name" value="Peptidase C65 Otubain, subdomain 2"/>
    <property type="match status" value="1"/>
</dbReference>
<dbReference type="Pfam" id="PF10275">
    <property type="entry name" value="Peptidase_C65"/>
    <property type="match status" value="1"/>
</dbReference>
<accession>A0AAD8X2Q0</accession>
<protein>
    <recommendedName>
        <fullName evidence="4">Ubiquitinyl hydrolase 1</fullName>
    </recommendedName>
</protein>
<evidence type="ECO:0008006" key="4">
    <source>
        <dbReference type="Google" id="ProtNLM"/>
    </source>
</evidence>
<dbReference type="GO" id="GO:0043130">
    <property type="term" value="F:ubiquitin binding"/>
    <property type="evidence" value="ECO:0007669"/>
    <property type="project" value="TreeGrafter"/>
</dbReference>
<proteinExistence type="predicted"/>
<reference evidence="2" key="1">
    <citation type="submission" date="2023-07" db="EMBL/GenBank/DDBJ databases">
        <title>A chromosome-level genome assembly of Lolium multiflorum.</title>
        <authorList>
            <person name="Chen Y."/>
            <person name="Copetti D."/>
            <person name="Kolliker R."/>
            <person name="Studer B."/>
        </authorList>
    </citation>
    <scope>NUCLEOTIDE SEQUENCE</scope>
    <source>
        <strain evidence="2">02402/16</strain>
        <tissue evidence="2">Leaf</tissue>
    </source>
</reference>
<feature type="compositionally biased region" description="Polar residues" evidence="1">
    <location>
        <begin position="1"/>
        <end position="10"/>
    </location>
</feature>
<dbReference type="PANTHER" id="PTHR12931:SF17">
    <property type="entry name" value="OS02G0521500 PROTEIN"/>
    <property type="match status" value="1"/>
</dbReference>
<evidence type="ECO:0000256" key="1">
    <source>
        <dbReference type="SAM" id="MobiDB-lite"/>
    </source>
</evidence>
<keyword evidence="3" id="KW-1185">Reference proteome</keyword>
<gene>
    <name evidence="2" type="ORF">QYE76_008799</name>
</gene>
<dbReference type="InterPro" id="IPR019400">
    <property type="entry name" value="Peptidase_C65_otubain"/>
</dbReference>
<dbReference type="InterPro" id="IPR038765">
    <property type="entry name" value="Papain-like_cys_pep_sf"/>
</dbReference>
<sequence>MKSGSGNQEPVNGHGQREDSKNGASDGAPSAVAAQGGADASSPSRLPAAPVGRPQERARQQAGGGSRGTNGSSSAAVGVDQKGGVPAAIPLPEPPAPSSAGSSPSTPSLDSAWPFGAGTVSSAAVDCKEVFDRLVRAQAAINEAGRGSAEEGEKNKKKPAVEQVESSHPKKALWSKLKNYFTRNREIVVREEWEMYKEHVGHQTNPIAEVFDYYRVPEDMAICLNLDAYLRFRPVYGDGECFYRSFIFSYLEQVLDRQDTHEEHRLLDTIKRVSTQHKNLGWTSSGFRRSYKEMHNCLTVVACHHSFTHCWHKLKFEVYCKVNKPILTTMNLKINLLPEEQRDNITGSDRIACLFHLKTNDAHMLLLLMVQPPHCSVTKLFLPQLLCYIMCLMTETFRRVFLCSFIPWHLRS</sequence>